<name>A0ABQ3I9P7_9BACT</name>
<dbReference type="InterPro" id="IPR000825">
    <property type="entry name" value="SUF_FeS_clus_asmbl_SufBD_core"/>
</dbReference>
<dbReference type="InterPro" id="IPR055346">
    <property type="entry name" value="Fe-S_cluster_assembly_SufBD"/>
</dbReference>
<dbReference type="PANTHER" id="PTHR43575:SF1">
    <property type="entry name" value="PROTEIN ABCI7, CHLOROPLASTIC"/>
    <property type="match status" value="1"/>
</dbReference>
<feature type="domain" description="SUF system FeS cluster assembly SufBD N-terminal" evidence="3">
    <location>
        <begin position="25"/>
        <end position="173"/>
    </location>
</feature>
<dbReference type="InterPro" id="IPR011542">
    <property type="entry name" value="SUF_FeS_clus_asmbl_SufD"/>
</dbReference>
<protein>
    <submittedName>
        <fullName evidence="4">Fe-S cluster assembly protein SufD</fullName>
    </submittedName>
</protein>
<keyword evidence="5" id="KW-1185">Reference proteome</keyword>
<reference evidence="5" key="1">
    <citation type="journal article" date="2019" name="Int. J. Syst. Evol. Microbiol.">
        <title>The Global Catalogue of Microorganisms (GCM) 10K type strain sequencing project: providing services to taxonomists for standard genome sequencing and annotation.</title>
        <authorList>
            <consortium name="The Broad Institute Genomics Platform"/>
            <consortium name="The Broad Institute Genome Sequencing Center for Infectious Disease"/>
            <person name="Wu L."/>
            <person name="Ma J."/>
        </authorList>
    </citation>
    <scope>NUCLEOTIDE SEQUENCE [LARGE SCALE GENOMIC DNA]</scope>
    <source>
        <strain evidence="5">CGMCC 1.15111</strain>
    </source>
</reference>
<proteinExistence type="inferred from homology"/>
<evidence type="ECO:0000256" key="1">
    <source>
        <dbReference type="ARBA" id="ARBA00043967"/>
    </source>
</evidence>
<gene>
    <name evidence="4" type="primary">sufD</name>
    <name evidence="4" type="ORF">GCM10011340_27230</name>
</gene>
<evidence type="ECO:0000259" key="3">
    <source>
        <dbReference type="Pfam" id="PF19295"/>
    </source>
</evidence>
<dbReference type="Proteomes" id="UP000658258">
    <property type="component" value="Unassembled WGS sequence"/>
</dbReference>
<evidence type="ECO:0000259" key="2">
    <source>
        <dbReference type="Pfam" id="PF01458"/>
    </source>
</evidence>
<dbReference type="InterPro" id="IPR037284">
    <property type="entry name" value="SUF_FeS_clus_asmbl_SufBD_sf"/>
</dbReference>
<dbReference type="EMBL" id="BNAG01000004">
    <property type="protein sequence ID" value="GHE70140.1"/>
    <property type="molecule type" value="Genomic_DNA"/>
</dbReference>
<sequence>MKKFAGQSIIDKLSERFEASRPQLTSNTAIAEIREKALNHLVQNGLPHAKAEEYKFTNLTKALEKHINFSMEEESTEVNQGDVEKYRIEGLEAYYITFINGKFSEQFSDTIEENSISFSTLSNAIASNSALAEKHFDKLSKCTEDAFVAMNAVLANEGAVIDIKANAVIEKPVFIQFINTRSSDVQAKNLIRVGENAQVTFIEKVDTLAAEPGFSNVVNEIEVAAGANAKFYKIENDSPTSYHISNIHVTQAKDSTFTVNTIALNGAMVRNNLDIKLNAEGCEANMNGLYLLAGKTHVDNHTTVDHTMPNALSNELYKGIMDDQSKGVFNGKIFVRKDAQKTNAFQSNKNILLTDDATVNTKPQLEIWADDVKCSHGCTTGQLDKDALFYLMARGIKKDRAMAMLLHAFASDVIENLEIEAIQAYVEAIITSRLEK</sequence>
<dbReference type="RefSeq" id="WP_189630839.1">
    <property type="nucleotide sequence ID" value="NZ_BNAG01000004.1"/>
</dbReference>
<dbReference type="Pfam" id="PF01458">
    <property type="entry name" value="SUFBD_core"/>
    <property type="match status" value="1"/>
</dbReference>
<evidence type="ECO:0000313" key="5">
    <source>
        <dbReference type="Proteomes" id="UP000658258"/>
    </source>
</evidence>
<evidence type="ECO:0000313" key="4">
    <source>
        <dbReference type="EMBL" id="GHE70140.1"/>
    </source>
</evidence>
<comment type="caution">
    <text evidence="4">The sequence shown here is derived from an EMBL/GenBank/DDBJ whole genome shotgun (WGS) entry which is preliminary data.</text>
</comment>
<accession>A0ABQ3I9P7</accession>
<dbReference type="Pfam" id="PF19295">
    <property type="entry name" value="SufBD_N"/>
    <property type="match status" value="1"/>
</dbReference>
<dbReference type="InterPro" id="IPR045595">
    <property type="entry name" value="SufBD_N"/>
</dbReference>
<feature type="domain" description="SUF system FeS cluster assembly SufBD core" evidence="2">
    <location>
        <begin position="179"/>
        <end position="409"/>
    </location>
</feature>
<dbReference type="PANTHER" id="PTHR43575">
    <property type="entry name" value="PROTEIN ABCI7, CHLOROPLASTIC"/>
    <property type="match status" value="1"/>
</dbReference>
<comment type="similarity">
    <text evidence="1">Belongs to the iron-sulfur cluster assembly SufBD family.</text>
</comment>
<dbReference type="SUPFAM" id="SSF101960">
    <property type="entry name" value="Stabilizer of iron transporter SufD"/>
    <property type="match status" value="1"/>
</dbReference>
<organism evidence="4 5">
    <name type="scientific">Roseivirga thermotolerans</name>
    <dbReference type="NCBI Taxonomy" id="1758176"/>
    <lineage>
        <taxon>Bacteria</taxon>
        <taxon>Pseudomonadati</taxon>
        <taxon>Bacteroidota</taxon>
        <taxon>Cytophagia</taxon>
        <taxon>Cytophagales</taxon>
        <taxon>Roseivirgaceae</taxon>
        <taxon>Roseivirga</taxon>
    </lineage>
</organism>
<dbReference type="NCBIfam" id="TIGR01981">
    <property type="entry name" value="sufD"/>
    <property type="match status" value="1"/>
</dbReference>